<dbReference type="Pfam" id="PF00857">
    <property type="entry name" value="Isochorismatase"/>
    <property type="match status" value="1"/>
</dbReference>
<dbReference type="GO" id="GO:0008908">
    <property type="term" value="F:isochorismatase activity"/>
    <property type="evidence" value="ECO:0007669"/>
    <property type="project" value="UniProtKB-EC"/>
</dbReference>
<dbReference type="Proteomes" id="UP000249495">
    <property type="component" value="Chromosome 1"/>
</dbReference>
<dbReference type="Gene3D" id="3.40.50.850">
    <property type="entry name" value="Isochorismatase-like"/>
    <property type="match status" value="1"/>
</dbReference>
<dbReference type="OrthoDB" id="257098at2"/>
<dbReference type="SUPFAM" id="SSF52499">
    <property type="entry name" value="Isochorismatase-like hydrolases"/>
    <property type="match status" value="1"/>
</dbReference>
<dbReference type="STRING" id="1123303.GCA_000372425_01548"/>
<dbReference type="CDD" id="cd01014">
    <property type="entry name" value="nicotinamidase_related"/>
    <property type="match status" value="1"/>
</dbReference>
<reference evidence="4 5" key="1">
    <citation type="submission" date="2018-06" db="EMBL/GenBank/DDBJ databases">
        <authorList>
            <consortium name="Pathogen Informatics"/>
            <person name="Doyle S."/>
        </authorList>
    </citation>
    <scope>NUCLEOTIDE SEQUENCE [LARGE SCALE GENOMIC DNA]</scope>
    <source>
        <strain evidence="4 5">NCTC12278</strain>
    </source>
</reference>
<name>A0A2X3VN58_9STRE</name>
<dbReference type="AlphaFoldDB" id="A0A2X3VN58"/>
<keyword evidence="2 4" id="KW-0378">Hydrolase</keyword>
<protein>
    <submittedName>
        <fullName evidence="4">Isochorismatase</fullName>
        <ecNumber evidence="4">3.-.-.-</ecNumber>
        <ecNumber evidence="4">3.3.2.1</ecNumber>
    </submittedName>
</protein>
<dbReference type="KEGG" id="sfer:NCTC12278_00172"/>
<dbReference type="EC" id="3.-.-.-" evidence="4"/>
<dbReference type="PANTHER" id="PTHR43540:SF1">
    <property type="entry name" value="ISOCHORISMATASE HYDROLASE"/>
    <property type="match status" value="1"/>
</dbReference>
<evidence type="ECO:0000259" key="3">
    <source>
        <dbReference type="Pfam" id="PF00857"/>
    </source>
</evidence>
<accession>A0A2X3VN58</accession>
<evidence type="ECO:0000313" key="5">
    <source>
        <dbReference type="Proteomes" id="UP000249495"/>
    </source>
</evidence>
<organism evidence="4 5">
    <name type="scientific">Streptococcus ferus</name>
    <dbReference type="NCBI Taxonomy" id="1345"/>
    <lineage>
        <taxon>Bacteria</taxon>
        <taxon>Bacillati</taxon>
        <taxon>Bacillota</taxon>
        <taxon>Bacilli</taxon>
        <taxon>Lactobacillales</taxon>
        <taxon>Streptococcaceae</taxon>
        <taxon>Streptococcus</taxon>
    </lineage>
</organism>
<dbReference type="InterPro" id="IPR000868">
    <property type="entry name" value="Isochorismatase-like_dom"/>
</dbReference>
<dbReference type="EMBL" id="LS483343">
    <property type="protein sequence ID" value="SQF39115.1"/>
    <property type="molecule type" value="Genomic_DNA"/>
</dbReference>
<dbReference type="InterPro" id="IPR036380">
    <property type="entry name" value="Isochorismatase-like_sf"/>
</dbReference>
<sequence length="185" mass="20559">MRKALLLIDIQKTFRDGSWGGRNNDAAENNASRLLASFREHGDLVIHVQHKSQNPNSRFYVKNEGVGFQDSVLPLDGEQLISKSVNSAFIGTHLQDYLEENGVSTLVIAGLTTPHYVSTTTRMASNLGYKTYLVEDATASFALQNHQGKTFSPQDVQEISLATLHDEFAVIVSTDDVIKHYHQLN</sequence>
<feature type="domain" description="Isochorismatase-like" evidence="3">
    <location>
        <begin position="4"/>
        <end position="148"/>
    </location>
</feature>
<evidence type="ECO:0000256" key="2">
    <source>
        <dbReference type="ARBA" id="ARBA00022801"/>
    </source>
</evidence>
<dbReference type="InterPro" id="IPR050272">
    <property type="entry name" value="Isochorismatase-like_hydrls"/>
</dbReference>
<keyword evidence="5" id="KW-1185">Reference proteome</keyword>
<comment type="similarity">
    <text evidence="1">Belongs to the isochorismatase family.</text>
</comment>
<dbReference type="PANTHER" id="PTHR43540">
    <property type="entry name" value="PEROXYUREIDOACRYLATE/UREIDOACRYLATE AMIDOHYDROLASE-RELATED"/>
    <property type="match status" value="1"/>
</dbReference>
<evidence type="ECO:0000256" key="1">
    <source>
        <dbReference type="ARBA" id="ARBA00006336"/>
    </source>
</evidence>
<dbReference type="EC" id="3.3.2.1" evidence="4"/>
<gene>
    <name evidence="4" type="primary">yecD_1</name>
    <name evidence="4" type="ORF">NCTC12278_00172</name>
</gene>
<proteinExistence type="inferred from homology"/>
<evidence type="ECO:0000313" key="4">
    <source>
        <dbReference type="EMBL" id="SQF39115.1"/>
    </source>
</evidence>